<evidence type="ECO:0000313" key="2">
    <source>
        <dbReference type="EMBL" id="MBJ7552152.1"/>
    </source>
</evidence>
<name>A0ABS0ZEP0_9GAMM</name>
<dbReference type="Pfam" id="PF13487">
    <property type="entry name" value="HD_5"/>
    <property type="match status" value="1"/>
</dbReference>
<dbReference type="InterPro" id="IPR037522">
    <property type="entry name" value="HD_GYP_dom"/>
</dbReference>
<dbReference type="EMBL" id="JAEMUH010000016">
    <property type="protein sequence ID" value="MBJ7552152.1"/>
    <property type="molecule type" value="Genomic_DNA"/>
</dbReference>
<protein>
    <submittedName>
        <fullName evidence="2">HD domain-containing protein</fullName>
    </submittedName>
</protein>
<gene>
    <name evidence="2" type="ORF">JHD44_15790</name>
</gene>
<dbReference type="Proteomes" id="UP000598488">
    <property type="component" value="Unassembled WGS sequence"/>
</dbReference>
<feature type="domain" description="HD-GYP" evidence="1">
    <location>
        <begin position="1"/>
        <end position="148"/>
    </location>
</feature>
<proteinExistence type="predicted"/>
<sequence length="173" mass="19643">MQLPAQAYNKGEIYNLSVKRGTLTQEERFIIKDHMVQTIKMLSSLPFPEELKNVPNIAGNHHEQLDGTGYPRGLKREQLSVQDRILAIADVFEALTAADRPYKVAKTLSESLKILAFMVKDEHLDGTLFKLFVESKAYLSYAEKHLKPEQIDPINTHKLYEIAGLNRSEAFAT</sequence>
<evidence type="ECO:0000259" key="1">
    <source>
        <dbReference type="PROSITE" id="PS51832"/>
    </source>
</evidence>
<reference evidence="2 3" key="1">
    <citation type="submission" date="2020-12" db="EMBL/GenBank/DDBJ databases">
        <title>Comparative genome analysis of fungal antagonists Marinomonas ostreistagni 398 and M. spartinae 468.</title>
        <authorList>
            <person name="Fields J.L."/>
            <person name="Mavrodi O.V."/>
            <person name="Biber P.D."/>
            <person name="Indest K.J."/>
            <person name="Mavrodi D.V."/>
        </authorList>
    </citation>
    <scope>NUCLEOTIDE SEQUENCE [LARGE SCALE GENOMIC DNA]</scope>
    <source>
        <strain evidence="2 3">USM7</strain>
    </source>
</reference>
<accession>A0ABS0ZEP0</accession>
<comment type="caution">
    <text evidence="2">The sequence shown here is derived from an EMBL/GenBank/DDBJ whole genome shotgun (WGS) entry which is preliminary data.</text>
</comment>
<dbReference type="PANTHER" id="PTHR43155:SF2">
    <property type="entry name" value="CYCLIC DI-GMP PHOSPHODIESTERASE PA4108"/>
    <property type="match status" value="1"/>
</dbReference>
<organism evidence="2 3">
    <name type="scientific">Marinomonas ostreistagni</name>
    <dbReference type="NCBI Taxonomy" id="359209"/>
    <lineage>
        <taxon>Bacteria</taxon>
        <taxon>Pseudomonadati</taxon>
        <taxon>Pseudomonadota</taxon>
        <taxon>Gammaproteobacteria</taxon>
        <taxon>Oceanospirillales</taxon>
        <taxon>Oceanospirillaceae</taxon>
        <taxon>Marinomonas</taxon>
    </lineage>
</organism>
<dbReference type="Gene3D" id="1.10.3210.10">
    <property type="entry name" value="Hypothetical protein af1432"/>
    <property type="match status" value="1"/>
</dbReference>
<dbReference type="InterPro" id="IPR003607">
    <property type="entry name" value="HD/PDEase_dom"/>
</dbReference>
<keyword evidence="3" id="KW-1185">Reference proteome</keyword>
<dbReference type="CDD" id="cd00077">
    <property type="entry name" value="HDc"/>
    <property type="match status" value="1"/>
</dbReference>
<dbReference type="PROSITE" id="PS51832">
    <property type="entry name" value="HD_GYP"/>
    <property type="match status" value="1"/>
</dbReference>
<evidence type="ECO:0000313" key="3">
    <source>
        <dbReference type="Proteomes" id="UP000598488"/>
    </source>
</evidence>
<dbReference type="PANTHER" id="PTHR43155">
    <property type="entry name" value="CYCLIC DI-GMP PHOSPHODIESTERASE PA4108-RELATED"/>
    <property type="match status" value="1"/>
</dbReference>
<dbReference type="SUPFAM" id="SSF109604">
    <property type="entry name" value="HD-domain/PDEase-like"/>
    <property type="match status" value="1"/>
</dbReference>